<dbReference type="Gene3D" id="3.40.50.1440">
    <property type="entry name" value="Tubulin/FtsZ, GTPase domain"/>
    <property type="match status" value="1"/>
</dbReference>
<dbReference type="AlphaFoldDB" id="A0A8S4B3F7"/>
<dbReference type="InterPro" id="IPR008280">
    <property type="entry name" value="Tub_FtsZ_C"/>
</dbReference>
<evidence type="ECO:0000256" key="4">
    <source>
        <dbReference type="ARBA" id="ARBA00022490"/>
    </source>
</evidence>
<dbReference type="PRINTS" id="PR01163">
    <property type="entry name" value="BETATUBULIN"/>
</dbReference>
<dbReference type="FunFam" id="1.10.287.600:FF:000002">
    <property type="entry name" value="Tubulin beta chain"/>
    <property type="match status" value="1"/>
</dbReference>
<evidence type="ECO:0000256" key="11">
    <source>
        <dbReference type="SAM" id="MobiDB-lite"/>
    </source>
</evidence>
<dbReference type="Gene3D" id="3.30.1330.20">
    <property type="entry name" value="Tubulin/FtsZ, C-terminal domain"/>
    <property type="match status" value="1"/>
</dbReference>
<dbReference type="InterPro" id="IPR002453">
    <property type="entry name" value="Beta_tubulin"/>
</dbReference>
<dbReference type="InterPro" id="IPR000217">
    <property type="entry name" value="Tubulin"/>
</dbReference>
<feature type="domain" description="Tubulin/FtsZ 2-layer sandwich" evidence="13">
    <location>
        <begin position="379"/>
        <end position="516"/>
    </location>
</feature>
<comment type="similarity">
    <text evidence="3">Belongs to the tubulin family.</text>
</comment>
<keyword evidence="15" id="KW-1185">Reference proteome</keyword>
<dbReference type="EMBL" id="CAJRST010013335">
    <property type="protein sequence ID" value="CAG5928931.1"/>
    <property type="molecule type" value="Genomic_DNA"/>
</dbReference>
<dbReference type="InterPro" id="IPR003008">
    <property type="entry name" value="Tubulin_FtsZ_GTPase"/>
</dbReference>
<comment type="cofactor">
    <cofactor evidence="1">
        <name>Mg(2+)</name>
        <dbReference type="ChEBI" id="CHEBI:18420"/>
    </cofactor>
</comment>
<evidence type="ECO:0000256" key="6">
    <source>
        <dbReference type="ARBA" id="ARBA00022723"/>
    </source>
</evidence>
<organism evidence="14 15">
    <name type="scientific">Menidia menidia</name>
    <name type="common">Atlantic silverside</name>
    <dbReference type="NCBI Taxonomy" id="238744"/>
    <lineage>
        <taxon>Eukaryota</taxon>
        <taxon>Metazoa</taxon>
        <taxon>Chordata</taxon>
        <taxon>Craniata</taxon>
        <taxon>Vertebrata</taxon>
        <taxon>Euteleostomi</taxon>
        <taxon>Actinopterygii</taxon>
        <taxon>Neopterygii</taxon>
        <taxon>Teleostei</taxon>
        <taxon>Neoteleostei</taxon>
        <taxon>Acanthomorphata</taxon>
        <taxon>Ovalentaria</taxon>
        <taxon>Atherinomorphae</taxon>
        <taxon>Atheriniformes</taxon>
        <taxon>Atherinopsidae</taxon>
        <taxon>Menidiinae</taxon>
        <taxon>Menidia</taxon>
    </lineage>
</organism>
<dbReference type="PRINTS" id="PR01161">
    <property type="entry name" value="TUBULIN"/>
</dbReference>
<evidence type="ECO:0000256" key="2">
    <source>
        <dbReference type="ARBA" id="ARBA00004245"/>
    </source>
</evidence>
<gene>
    <name evidence="14" type="ORF">MMEN_LOCUS12580</name>
</gene>
<feature type="region of interest" description="Disordered" evidence="11">
    <location>
        <begin position="1"/>
        <end position="70"/>
    </location>
</feature>
<dbReference type="InterPro" id="IPR037103">
    <property type="entry name" value="Tubulin/FtsZ-like_C"/>
</dbReference>
<keyword evidence="4" id="KW-0963">Cytoplasm</keyword>
<feature type="region of interest" description="Disordered" evidence="11">
    <location>
        <begin position="125"/>
        <end position="148"/>
    </location>
</feature>
<dbReference type="SUPFAM" id="SSF52490">
    <property type="entry name" value="Tubulin nucleotide-binding domain-like"/>
    <property type="match status" value="1"/>
</dbReference>
<dbReference type="PROSITE" id="PS00227">
    <property type="entry name" value="TUBULIN"/>
    <property type="match status" value="1"/>
</dbReference>
<protein>
    <submittedName>
        <fullName evidence="14">(Atlantic silverside) hypothetical protein</fullName>
    </submittedName>
</protein>
<dbReference type="Proteomes" id="UP000677803">
    <property type="component" value="Unassembled WGS sequence"/>
</dbReference>
<keyword evidence="9" id="KW-0342">GTP-binding</keyword>
<dbReference type="Pfam" id="PF03953">
    <property type="entry name" value="Tubulin_C"/>
    <property type="match status" value="1"/>
</dbReference>
<dbReference type="Pfam" id="PF00091">
    <property type="entry name" value="Tubulin"/>
    <property type="match status" value="1"/>
</dbReference>
<dbReference type="GO" id="GO:0005874">
    <property type="term" value="C:microtubule"/>
    <property type="evidence" value="ECO:0007669"/>
    <property type="project" value="UniProtKB-KW"/>
</dbReference>
<dbReference type="GO" id="GO:0046872">
    <property type="term" value="F:metal ion binding"/>
    <property type="evidence" value="ECO:0007669"/>
    <property type="project" value="UniProtKB-KW"/>
</dbReference>
<evidence type="ECO:0000256" key="1">
    <source>
        <dbReference type="ARBA" id="ARBA00001946"/>
    </source>
</evidence>
<reference evidence="14" key="1">
    <citation type="submission" date="2021-05" db="EMBL/GenBank/DDBJ databases">
        <authorList>
            <person name="Tigano A."/>
        </authorList>
    </citation>
    <scope>NUCLEOTIDE SEQUENCE</scope>
</reference>
<evidence type="ECO:0000256" key="9">
    <source>
        <dbReference type="ARBA" id="ARBA00023134"/>
    </source>
</evidence>
<evidence type="ECO:0000313" key="14">
    <source>
        <dbReference type="EMBL" id="CAG5928931.1"/>
    </source>
</evidence>
<dbReference type="OrthoDB" id="1662883at2759"/>
<accession>A0A8S4B3F7</accession>
<dbReference type="InterPro" id="IPR018316">
    <property type="entry name" value="Tubulin/FtsZ_2-layer-sand-dom"/>
</dbReference>
<evidence type="ECO:0000256" key="10">
    <source>
        <dbReference type="ARBA" id="ARBA00023212"/>
    </source>
</evidence>
<feature type="compositionally biased region" description="Basic and acidic residues" evidence="11">
    <location>
        <begin position="40"/>
        <end position="57"/>
    </location>
</feature>
<keyword evidence="5" id="KW-0493">Microtubule</keyword>
<keyword evidence="10" id="KW-0206">Cytoskeleton</keyword>
<dbReference type="CDD" id="cd02187">
    <property type="entry name" value="beta_tubulin"/>
    <property type="match status" value="1"/>
</dbReference>
<dbReference type="FunFam" id="3.30.1330.20:FF:000002">
    <property type="entry name" value="Tubulin beta chain"/>
    <property type="match status" value="1"/>
</dbReference>
<dbReference type="InterPro" id="IPR023123">
    <property type="entry name" value="Tubulin_C"/>
</dbReference>
<dbReference type="Gene3D" id="1.10.287.600">
    <property type="entry name" value="Helix hairpin bin"/>
    <property type="match status" value="1"/>
</dbReference>
<dbReference type="GO" id="GO:0003924">
    <property type="term" value="F:GTPase activity"/>
    <property type="evidence" value="ECO:0007669"/>
    <property type="project" value="InterPro"/>
</dbReference>
<keyword evidence="8" id="KW-0460">Magnesium</keyword>
<dbReference type="InterPro" id="IPR036525">
    <property type="entry name" value="Tubulin/FtsZ_GTPase_sf"/>
</dbReference>
<sequence length="577" mass="64170">MEMTSCCSTREERRSRRRRRKEGGRDGAYDAATSPPPFSRDSRLQRAAQEKKAEPKPEAPPPPSSASKTAETNMREIVHLQAGQCGNQIGAKVTVAECRVCCVRGGDDGSSIPHDGAVASRDIPAGCSRLHVPPDGREKRKKKKHPNGAEHRFWEVISDEHGIDPTGTYHGDSDLQLDRINVYYNEASGGKYVPRAILVDLEPGTMDSVRSGPFGQIFRPDNFVFGQSGAGNNWAKGHYTEGAELVDSVLDVVRKEAESCDCLQGFQLTHSLGGGTGSGMGTLLISKIREEYPDRIMNTFSVVPSPKVSDTVVEPYNATLSVHQLVENTDETYCIDNEALYDICFRTLKLTTPTYGDLNHLVSATMSGVTTCLRFPGQLNADLRKLAVNMVPFPRLHFFMPGFAPLTSRGSQQYRALSVPELTQQMFDAKNMMAACDPRHGRYLTVAAVFRGRMSMKEVDEQMLNVQNKNSSYFVEWIPNNVKTAVCDIPPRGLKMAATFIGNSTAIQELFKRISEQFTAMFRRKAFLHWYTGEGMDEMEFTEAESNMNDLVSEYQQYQDATAEEGEFEEEGEEEVA</sequence>
<evidence type="ECO:0000259" key="13">
    <source>
        <dbReference type="SMART" id="SM00865"/>
    </source>
</evidence>
<evidence type="ECO:0000256" key="7">
    <source>
        <dbReference type="ARBA" id="ARBA00022741"/>
    </source>
</evidence>
<proteinExistence type="inferred from homology"/>
<comment type="subcellular location">
    <subcellularLocation>
        <location evidence="2">Cytoplasm</location>
        <location evidence="2">Cytoskeleton</location>
    </subcellularLocation>
</comment>
<dbReference type="SMART" id="SM00864">
    <property type="entry name" value="Tubulin"/>
    <property type="match status" value="1"/>
</dbReference>
<evidence type="ECO:0000256" key="5">
    <source>
        <dbReference type="ARBA" id="ARBA00022701"/>
    </source>
</evidence>
<evidence type="ECO:0000256" key="3">
    <source>
        <dbReference type="ARBA" id="ARBA00009636"/>
    </source>
</evidence>
<dbReference type="PANTHER" id="PTHR11588">
    <property type="entry name" value="TUBULIN"/>
    <property type="match status" value="1"/>
</dbReference>
<dbReference type="SUPFAM" id="SSF55307">
    <property type="entry name" value="Tubulin C-terminal domain-like"/>
    <property type="match status" value="1"/>
</dbReference>
<comment type="caution">
    <text evidence="14">The sequence shown here is derived from an EMBL/GenBank/DDBJ whole genome shotgun (WGS) entry which is preliminary data.</text>
</comment>
<keyword evidence="6" id="KW-0479">Metal-binding</keyword>
<dbReference type="GO" id="GO:0005525">
    <property type="term" value="F:GTP binding"/>
    <property type="evidence" value="ECO:0007669"/>
    <property type="project" value="UniProtKB-KW"/>
</dbReference>
<keyword evidence="7" id="KW-0547">Nucleotide-binding</keyword>
<dbReference type="GO" id="GO:0005200">
    <property type="term" value="F:structural constituent of cytoskeleton"/>
    <property type="evidence" value="ECO:0007669"/>
    <property type="project" value="InterPro"/>
</dbReference>
<evidence type="ECO:0000259" key="12">
    <source>
        <dbReference type="SMART" id="SM00864"/>
    </source>
</evidence>
<evidence type="ECO:0000256" key="8">
    <source>
        <dbReference type="ARBA" id="ARBA00022842"/>
    </source>
</evidence>
<name>A0A8S4B3F7_9TELE</name>
<evidence type="ECO:0000313" key="15">
    <source>
        <dbReference type="Proteomes" id="UP000677803"/>
    </source>
</evidence>
<dbReference type="GO" id="GO:0007017">
    <property type="term" value="P:microtubule-based process"/>
    <property type="evidence" value="ECO:0007669"/>
    <property type="project" value="InterPro"/>
</dbReference>
<dbReference type="SMART" id="SM00865">
    <property type="entry name" value="Tubulin_C"/>
    <property type="match status" value="1"/>
</dbReference>
<dbReference type="FunFam" id="3.40.50.1440:FF:000003">
    <property type="entry name" value="Tubulin beta chain"/>
    <property type="match status" value="1"/>
</dbReference>
<dbReference type="InterPro" id="IPR017975">
    <property type="entry name" value="Tubulin_CS"/>
</dbReference>
<feature type="domain" description="Tubulin/FtsZ GTPase" evidence="12">
    <location>
        <begin position="180"/>
        <end position="377"/>
    </location>
</feature>